<proteinExistence type="inferred from homology"/>
<evidence type="ECO:0000313" key="7">
    <source>
        <dbReference type="RefSeq" id="XP_018096089.1"/>
    </source>
</evidence>
<dbReference type="PANTHER" id="PTHR16650:SF10">
    <property type="entry name" value="LEBERCILIN"/>
    <property type="match status" value="1"/>
</dbReference>
<dbReference type="InterPro" id="IPR028933">
    <property type="entry name" value="Lebercilin_dom"/>
</dbReference>
<evidence type="ECO:0000256" key="2">
    <source>
        <dbReference type="ARBA" id="ARBA00023054"/>
    </source>
</evidence>
<feature type="region of interest" description="Disordered" evidence="4">
    <location>
        <begin position="1"/>
        <end position="111"/>
    </location>
</feature>
<dbReference type="RefSeq" id="XP_018096089.1">
    <property type="nucleotide sequence ID" value="XM_018240600.2"/>
</dbReference>
<evidence type="ECO:0000256" key="1">
    <source>
        <dbReference type="ARBA" id="ARBA00010229"/>
    </source>
</evidence>
<feature type="compositionally biased region" description="Polar residues" evidence="4">
    <location>
        <begin position="96"/>
        <end position="105"/>
    </location>
</feature>
<dbReference type="OrthoDB" id="2123794at2759"/>
<feature type="compositionally biased region" description="Basic and acidic residues" evidence="4">
    <location>
        <begin position="13"/>
        <end position="29"/>
    </location>
</feature>
<dbReference type="GO" id="GO:0042073">
    <property type="term" value="P:intraciliary transport"/>
    <property type="evidence" value="ECO:0000318"/>
    <property type="project" value="GO_Central"/>
</dbReference>
<evidence type="ECO:0000256" key="3">
    <source>
        <dbReference type="SAM" id="Coils"/>
    </source>
</evidence>
<evidence type="ECO:0000313" key="6">
    <source>
        <dbReference type="Proteomes" id="UP000186698"/>
    </source>
</evidence>
<organism evidence="6 7">
    <name type="scientific">Xenopus laevis</name>
    <name type="common">African clawed frog</name>
    <dbReference type="NCBI Taxonomy" id="8355"/>
    <lineage>
        <taxon>Eukaryota</taxon>
        <taxon>Metazoa</taxon>
        <taxon>Chordata</taxon>
        <taxon>Craniata</taxon>
        <taxon>Vertebrata</taxon>
        <taxon>Euteleostomi</taxon>
        <taxon>Amphibia</taxon>
        <taxon>Batrachia</taxon>
        <taxon>Anura</taxon>
        <taxon>Pipoidea</taxon>
        <taxon>Pipidae</taxon>
        <taxon>Xenopodinae</taxon>
        <taxon>Xenopus</taxon>
        <taxon>Xenopus</taxon>
    </lineage>
</organism>
<dbReference type="GeneID" id="108704168"/>
<evidence type="ECO:0000259" key="5">
    <source>
        <dbReference type="Pfam" id="PF15619"/>
    </source>
</evidence>
<gene>
    <name evidence="7 8" type="primary">lca5.L</name>
</gene>
<dbReference type="InterPro" id="IPR026188">
    <property type="entry name" value="Lebercilin-like"/>
</dbReference>
<keyword evidence="6" id="KW-1185">Reference proteome</keyword>
<dbReference type="PANTHER" id="PTHR16650">
    <property type="entry name" value="C21ORF13-RELATED"/>
    <property type="match status" value="1"/>
</dbReference>
<feature type="compositionally biased region" description="Basic and acidic residues" evidence="4">
    <location>
        <begin position="46"/>
        <end position="57"/>
    </location>
</feature>
<feature type="compositionally biased region" description="Polar residues" evidence="4">
    <location>
        <begin position="60"/>
        <end position="71"/>
    </location>
</feature>
<dbReference type="Pfam" id="PF15619">
    <property type="entry name" value="Lebercilin"/>
    <property type="match status" value="1"/>
</dbReference>
<reference evidence="7" key="1">
    <citation type="submission" date="2025-08" db="UniProtKB">
        <authorList>
            <consortium name="RefSeq"/>
        </authorList>
    </citation>
    <scope>IDENTIFICATION</scope>
    <source>
        <strain evidence="7">J_2021</strain>
        <tissue evidence="7">Erythrocytes</tissue>
    </source>
</reference>
<dbReference type="CTD" id="108704168"/>
<feature type="coiled-coil region" evidence="3">
    <location>
        <begin position="167"/>
        <end position="353"/>
    </location>
</feature>
<sequence>MRVDMSTGNPYSRNEESNKHFGESPEPPRETSSTQTYIAKKGGHSKVKENVDLEIGVHGRTTSSHDLNQSRSSDCDKNSDSYYSDDYDSATYGSDQSQTPTTKSRSPYAKKVVHKIRSVTPIKNHGLKKVGSKFPSNKKDGKWGIHSQSLNKESPSKDIDLVTKRVLSARLLKINELRNELTEHQAKVMELQNENKILKRLQFRQEKALTKFEDTENEISQLISRHNNEIRTLRDRLRKSQERERNTEKRLKDAEEELYRTNNTLKKLKQLSENRNLAEREELTKKLDVIEGKLDERERRVKDLEKNLELTQSSFQRQLLSEKKKAHDAQEENKTFQEELQRLTLKLKEKERELHAKNIYAYRLSKPLPKKDAEITPRRKGTSQNTNIGVQTNETALQMEPFPPPPPPADLLEAMNEETLREEQKHLKKLLKEEEKCKTEKERAAQKMEQEQNDKELKILEDKAQKLRKEWEKDESERQKTKLEKETTEEERFKKELLLAKMVEIDRENEGTVYFDTSKGPSQASLDSSLKIHTPETKFKSYNFSDQKMLNGPPVHETTSTLEAQSHIKYRGDPKVDISFGSYAPSFGKGRSSGPVLSNEALDETIISTAKLSIQKDRKSNLMEQLFGSSSSTTLPTISKHGDCKVSHDSSSTLPWEKSSEMKVKKDIFSGEEKTGSSNRHRSLHPTGRPVVKAVGSFEDEIEEVVLH</sequence>
<evidence type="ECO:0000256" key="4">
    <source>
        <dbReference type="SAM" id="MobiDB-lite"/>
    </source>
</evidence>
<dbReference type="GO" id="GO:0005930">
    <property type="term" value="C:axoneme"/>
    <property type="evidence" value="ECO:0000318"/>
    <property type="project" value="GO_Central"/>
</dbReference>
<feature type="region of interest" description="Disordered" evidence="4">
    <location>
        <begin position="432"/>
        <end position="491"/>
    </location>
</feature>
<dbReference type="AGR" id="Xenbase:XB-GENE-6488898"/>
<dbReference type="Proteomes" id="UP000186698">
    <property type="component" value="Chromosome 5L"/>
</dbReference>
<accession>A0A8J0U3G7</accession>
<feature type="region of interest" description="Disordered" evidence="4">
    <location>
        <begin position="126"/>
        <end position="151"/>
    </location>
</feature>
<comment type="similarity">
    <text evidence="1">Belongs to the LCA5 family.</text>
</comment>
<feature type="compositionally biased region" description="Basic and acidic residues" evidence="4">
    <location>
        <begin position="658"/>
        <end position="675"/>
    </location>
</feature>
<feature type="region of interest" description="Disordered" evidence="4">
    <location>
        <begin position="630"/>
        <end position="692"/>
    </location>
</feature>
<feature type="compositionally biased region" description="Polar residues" evidence="4">
    <location>
        <begin position="1"/>
        <end position="12"/>
    </location>
</feature>
<keyword evidence="2 3" id="KW-0175">Coiled coil</keyword>
<dbReference type="KEGG" id="xla:108704168"/>
<name>A0A8J0U3G7_XENLA</name>
<dbReference type="Xenbase" id="XB-GENE-6488898">
    <property type="gene designation" value="lca5.L"/>
</dbReference>
<feature type="region of interest" description="Disordered" evidence="4">
    <location>
        <begin position="544"/>
        <end position="563"/>
    </location>
</feature>
<feature type="domain" description="Lebercilin" evidence="5">
    <location>
        <begin position="162"/>
        <end position="354"/>
    </location>
</feature>
<dbReference type="AlphaFoldDB" id="A0A8J0U3G7"/>
<protein>
    <submittedName>
        <fullName evidence="7">Lebercilin</fullName>
    </submittedName>
</protein>
<evidence type="ECO:0000313" key="8">
    <source>
        <dbReference type="Xenbase" id="XB-GENE-6488898"/>
    </source>
</evidence>